<dbReference type="Gene3D" id="3.40.50.850">
    <property type="entry name" value="Isochorismatase-like"/>
    <property type="match status" value="1"/>
</dbReference>
<protein>
    <submittedName>
        <fullName evidence="2">Isochorismatase protein</fullName>
    </submittedName>
</protein>
<dbReference type="SUPFAM" id="SSF52499">
    <property type="entry name" value="Isochorismatase-like hydrolases"/>
    <property type="match status" value="1"/>
</dbReference>
<dbReference type="InterPro" id="IPR000868">
    <property type="entry name" value="Isochorismatase-like_dom"/>
</dbReference>
<dbReference type="PANTHER" id="PTHR47297:SF2">
    <property type="entry name" value="OS02G0606800 PROTEIN"/>
    <property type="match status" value="1"/>
</dbReference>
<evidence type="ECO:0000259" key="1">
    <source>
        <dbReference type="Pfam" id="PF00857"/>
    </source>
</evidence>
<name>A0A2P2BSZ8_9FIRM</name>
<evidence type="ECO:0000313" key="3">
    <source>
        <dbReference type="Proteomes" id="UP000245695"/>
    </source>
</evidence>
<dbReference type="PANTHER" id="PTHR47297">
    <property type="match status" value="1"/>
</dbReference>
<dbReference type="GO" id="GO:0019365">
    <property type="term" value="P:pyridine nucleotide salvage"/>
    <property type="evidence" value="ECO:0007669"/>
    <property type="project" value="InterPro"/>
</dbReference>
<keyword evidence="3" id="KW-1185">Reference proteome</keyword>
<dbReference type="AlphaFoldDB" id="A0A2P2BSZ8"/>
<feature type="domain" description="Isochorismatase-like" evidence="1">
    <location>
        <begin position="33"/>
        <end position="193"/>
    </location>
</feature>
<sequence>MENLLNELKSIKNNIDNIKSKNINDLNLNETELFIVDMNNGFAKGGSLYSPRINALINPIYNFTKYLSNKVSDITAFTDCHTTDSIELLSYPPHCMVDSFESDIIDELKSIENIKVIPKNSTNAFFTLKDINFSNTKNIIVVGDCTDICVYQFAITLKSYFNQNNISKNIIVPIDLVDTYDSEVHPANLLNMVFLNSMLQNGIEVVKTINY</sequence>
<evidence type="ECO:0000313" key="2">
    <source>
        <dbReference type="EMBL" id="CEI73491.1"/>
    </source>
</evidence>
<organism evidence="2 3">
    <name type="scientific">Romboutsia hominis</name>
    <dbReference type="NCBI Taxonomy" id="1507512"/>
    <lineage>
        <taxon>Bacteria</taxon>
        <taxon>Bacillati</taxon>
        <taxon>Bacillota</taxon>
        <taxon>Clostridia</taxon>
        <taxon>Peptostreptococcales</taxon>
        <taxon>Peptostreptococcaceae</taxon>
        <taxon>Romboutsia</taxon>
    </lineage>
</organism>
<dbReference type="InterPro" id="IPR044717">
    <property type="entry name" value="NIC1"/>
</dbReference>
<gene>
    <name evidence="2" type="ORF">FRIFI_1963</name>
</gene>
<dbReference type="CDD" id="cd00431">
    <property type="entry name" value="cysteine_hydrolases"/>
    <property type="match status" value="1"/>
</dbReference>
<dbReference type="GO" id="GO:0008936">
    <property type="term" value="F:nicotinamidase activity"/>
    <property type="evidence" value="ECO:0007669"/>
    <property type="project" value="InterPro"/>
</dbReference>
<proteinExistence type="predicted"/>
<reference evidence="2 3" key="1">
    <citation type="submission" date="2014-09" db="EMBL/GenBank/DDBJ databases">
        <authorList>
            <person name="Hornung B.V."/>
        </authorList>
    </citation>
    <scope>NUCLEOTIDE SEQUENCE [LARGE SCALE GENOMIC DNA]</scope>
    <source>
        <strain evidence="2 3">FRIFI</strain>
    </source>
</reference>
<dbReference type="EMBL" id="LN650648">
    <property type="protein sequence ID" value="CEI73491.1"/>
    <property type="molecule type" value="Genomic_DNA"/>
</dbReference>
<dbReference type="Pfam" id="PF00857">
    <property type="entry name" value="Isochorismatase"/>
    <property type="match status" value="1"/>
</dbReference>
<dbReference type="KEGG" id="rhom:FRIFI_1963"/>
<dbReference type="InterPro" id="IPR036380">
    <property type="entry name" value="Isochorismatase-like_sf"/>
</dbReference>
<dbReference type="Proteomes" id="UP000245695">
    <property type="component" value="Chromosome 1"/>
</dbReference>
<dbReference type="RefSeq" id="WP_092924870.1">
    <property type="nucleotide sequence ID" value="NZ_FJTZ01000012.1"/>
</dbReference>
<accession>A0A2P2BSZ8</accession>